<proteinExistence type="inferred from homology"/>
<gene>
    <name evidence="3" type="ORF">SFMTTN_3055</name>
</gene>
<keyword evidence="4" id="KW-1185">Reference proteome</keyword>
<evidence type="ECO:0000256" key="1">
    <source>
        <dbReference type="ARBA" id="ARBA00006845"/>
    </source>
</evidence>
<sequence length="89" mass="10478">MKTCHLQSITSMKNFYDQITKDFAFPEHFGRNLDALWDVLTDDVEGPFELIWEKPGVTRDALGEDYWRLLEILADVVAEREDFRLELRG</sequence>
<dbReference type="RefSeq" id="WP_223247878.1">
    <property type="nucleotide sequence ID" value="NZ_BGOW01000036.1"/>
</dbReference>
<evidence type="ECO:0000313" key="4">
    <source>
        <dbReference type="Proteomes" id="UP000286806"/>
    </source>
</evidence>
<comment type="similarity">
    <text evidence="1">Belongs to the barstar family.</text>
</comment>
<evidence type="ECO:0000313" key="3">
    <source>
        <dbReference type="EMBL" id="GCB02233.1"/>
    </source>
</evidence>
<evidence type="ECO:0000259" key="2">
    <source>
        <dbReference type="Pfam" id="PF01337"/>
    </source>
</evidence>
<dbReference type="InterPro" id="IPR035905">
    <property type="entry name" value="Barstar-like_sf"/>
</dbReference>
<dbReference type="Gene3D" id="3.30.370.10">
    <property type="entry name" value="Barstar-like"/>
    <property type="match status" value="1"/>
</dbReference>
<feature type="domain" description="Barstar (barnase inhibitor)" evidence="2">
    <location>
        <begin position="3"/>
        <end position="85"/>
    </location>
</feature>
<dbReference type="InterPro" id="IPR000468">
    <property type="entry name" value="Barstar"/>
</dbReference>
<reference evidence="3 4" key="1">
    <citation type="journal article" date="2019" name="Front. Microbiol.">
        <title>Genomes of Neutrophilic Sulfur-Oxidizing Chemolithoautotrophs Representing 9 Proteobacterial Species From 8 Genera.</title>
        <authorList>
            <person name="Watanabe T."/>
            <person name="Kojima H."/>
            <person name="Umezawa K."/>
            <person name="Hori C."/>
            <person name="Takasuka T.E."/>
            <person name="Kato Y."/>
            <person name="Fukui M."/>
        </authorList>
    </citation>
    <scope>NUCLEOTIDE SEQUENCE [LARGE SCALE GENOMIC DNA]</scope>
    <source>
        <strain evidence="3 4">TTN</strain>
    </source>
</reference>
<dbReference type="Pfam" id="PF01337">
    <property type="entry name" value="Barstar"/>
    <property type="match status" value="1"/>
</dbReference>
<dbReference type="SUPFAM" id="SSF52038">
    <property type="entry name" value="Barstar-related"/>
    <property type="match status" value="1"/>
</dbReference>
<organism evidence="3 4">
    <name type="scientific">Sulfuriferula multivorans</name>
    <dbReference type="NCBI Taxonomy" id="1559896"/>
    <lineage>
        <taxon>Bacteria</taxon>
        <taxon>Pseudomonadati</taxon>
        <taxon>Pseudomonadota</taxon>
        <taxon>Betaproteobacteria</taxon>
        <taxon>Nitrosomonadales</taxon>
        <taxon>Sulfuricellaceae</taxon>
        <taxon>Sulfuriferula</taxon>
    </lineage>
</organism>
<protein>
    <submittedName>
        <fullName evidence="3">Barstar</fullName>
    </submittedName>
</protein>
<dbReference type="EMBL" id="BGOW01000036">
    <property type="protein sequence ID" value="GCB02233.1"/>
    <property type="molecule type" value="Genomic_DNA"/>
</dbReference>
<name>A0A401JYY1_9PROT</name>
<dbReference type="Proteomes" id="UP000286806">
    <property type="component" value="Unassembled WGS sequence"/>
</dbReference>
<comment type="caution">
    <text evidence="3">The sequence shown here is derived from an EMBL/GenBank/DDBJ whole genome shotgun (WGS) entry which is preliminary data.</text>
</comment>
<dbReference type="AlphaFoldDB" id="A0A401JYY1"/>
<accession>A0A401JYY1</accession>